<evidence type="ECO:0000256" key="1">
    <source>
        <dbReference type="SAM" id="Coils"/>
    </source>
</evidence>
<dbReference type="Proteomes" id="UP001183246">
    <property type="component" value="Unassembled WGS sequence"/>
</dbReference>
<feature type="domain" description="DUF1707" evidence="2">
    <location>
        <begin position="13"/>
        <end position="64"/>
    </location>
</feature>
<keyword evidence="1" id="KW-0175">Coiled coil</keyword>
<dbReference type="Pfam" id="PF08044">
    <property type="entry name" value="DUF1707"/>
    <property type="match status" value="1"/>
</dbReference>
<feature type="coiled-coil region" evidence="1">
    <location>
        <begin position="23"/>
        <end position="57"/>
    </location>
</feature>
<comment type="caution">
    <text evidence="4">The sequence shown here is derived from an EMBL/GenBank/DDBJ whole genome shotgun (WGS) entry which is preliminary data.</text>
</comment>
<dbReference type="InterPro" id="IPR024425">
    <property type="entry name" value="LiaF-like_C"/>
</dbReference>
<name>A0ABU2MUH6_9ACTN</name>
<gene>
    <name evidence="4" type="ORF">RM590_21660</name>
</gene>
<dbReference type="RefSeq" id="WP_311706322.1">
    <property type="nucleotide sequence ID" value="NZ_JAVREL010000013.1"/>
</dbReference>
<dbReference type="EMBL" id="JAVREL010000013">
    <property type="protein sequence ID" value="MDT0345190.1"/>
    <property type="molecule type" value="Genomic_DNA"/>
</dbReference>
<reference evidence="5" key="1">
    <citation type="submission" date="2023-07" db="EMBL/GenBank/DDBJ databases">
        <title>30 novel species of actinomycetes from the DSMZ collection.</title>
        <authorList>
            <person name="Nouioui I."/>
        </authorList>
    </citation>
    <scope>NUCLEOTIDE SEQUENCE [LARGE SCALE GENOMIC DNA]</scope>
    <source>
        <strain evidence="5">DSM 44938</strain>
    </source>
</reference>
<dbReference type="PANTHER" id="PTHR40763:SF4">
    <property type="entry name" value="DUF1707 DOMAIN-CONTAINING PROTEIN"/>
    <property type="match status" value="1"/>
</dbReference>
<feature type="domain" description="Cell wall-active antibiotics response LiaF-like C-terminal" evidence="3">
    <location>
        <begin position="102"/>
        <end position="155"/>
    </location>
</feature>
<accession>A0ABU2MUH6</accession>
<dbReference type="InterPro" id="IPR012551">
    <property type="entry name" value="DUF1707_SHOCT-like"/>
</dbReference>
<dbReference type="PANTHER" id="PTHR40763">
    <property type="entry name" value="MEMBRANE PROTEIN-RELATED"/>
    <property type="match status" value="1"/>
</dbReference>
<dbReference type="Pfam" id="PF09922">
    <property type="entry name" value="LiaF-like_C"/>
    <property type="match status" value="1"/>
</dbReference>
<keyword evidence="5" id="KW-1185">Reference proteome</keyword>
<evidence type="ECO:0000259" key="3">
    <source>
        <dbReference type="Pfam" id="PF09922"/>
    </source>
</evidence>
<organism evidence="4 5">
    <name type="scientific">Streptomyces litchfieldiae</name>
    <dbReference type="NCBI Taxonomy" id="3075543"/>
    <lineage>
        <taxon>Bacteria</taxon>
        <taxon>Bacillati</taxon>
        <taxon>Actinomycetota</taxon>
        <taxon>Actinomycetes</taxon>
        <taxon>Kitasatosporales</taxon>
        <taxon>Streptomycetaceae</taxon>
        <taxon>Streptomyces</taxon>
    </lineage>
</organism>
<evidence type="ECO:0000313" key="4">
    <source>
        <dbReference type="EMBL" id="MDT0345190.1"/>
    </source>
</evidence>
<protein>
    <submittedName>
        <fullName evidence="4">DUF1707 domain-containing protein</fullName>
    </submittedName>
</protein>
<proteinExistence type="predicted"/>
<evidence type="ECO:0000259" key="2">
    <source>
        <dbReference type="Pfam" id="PF08044"/>
    </source>
</evidence>
<sequence>MTDLSPRPDRELLVSDDERDRMAQRLREGLAQGRIEMAELDQRLAEVYRARTRAELELASRGLPEPGSRDALVVDERPTSRFALGVFSGFERDGQWVVPSTFTAWSMFGGGRIDLSEASFTGRETRVLAVALWGGTEIVVPDDVEVVVKGFGIFGLFGKHGRRPARPGAPRIVIRGVALFGAVVTKSKPPWRTPWR</sequence>
<evidence type="ECO:0000313" key="5">
    <source>
        <dbReference type="Proteomes" id="UP001183246"/>
    </source>
</evidence>